<organism evidence="3 4">
    <name type="scientific">Cyclostephanos tholiformis</name>
    <dbReference type="NCBI Taxonomy" id="382380"/>
    <lineage>
        <taxon>Eukaryota</taxon>
        <taxon>Sar</taxon>
        <taxon>Stramenopiles</taxon>
        <taxon>Ochrophyta</taxon>
        <taxon>Bacillariophyta</taxon>
        <taxon>Coscinodiscophyceae</taxon>
        <taxon>Thalassiosirophycidae</taxon>
        <taxon>Stephanodiscales</taxon>
        <taxon>Stephanodiscaceae</taxon>
        <taxon>Cyclostephanos</taxon>
    </lineage>
</organism>
<gene>
    <name evidence="3" type="ORF">ACHAXA_009069</name>
</gene>
<evidence type="ECO:0000313" key="4">
    <source>
        <dbReference type="Proteomes" id="UP001530377"/>
    </source>
</evidence>
<feature type="compositionally biased region" description="Gly residues" evidence="1">
    <location>
        <begin position="1"/>
        <end position="16"/>
    </location>
</feature>
<reference evidence="3 4" key="1">
    <citation type="submission" date="2024-10" db="EMBL/GenBank/DDBJ databases">
        <title>Updated reference genomes for cyclostephanoid diatoms.</title>
        <authorList>
            <person name="Roberts W.R."/>
            <person name="Alverson A.J."/>
        </authorList>
    </citation>
    <scope>NUCLEOTIDE SEQUENCE [LARGE SCALE GENOMIC DNA]</scope>
    <source>
        <strain evidence="3 4">AJA228-03</strain>
    </source>
</reference>
<feature type="region of interest" description="Disordered" evidence="1">
    <location>
        <begin position="1"/>
        <end position="65"/>
    </location>
</feature>
<proteinExistence type="predicted"/>
<evidence type="ECO:0000313" key="3">
    <source>
        <dbReference type="EMBL" id="KAL3806269.1"/>
    </source>
</evidence>
<dbReference type="EMBL" id="JALLPB020000849">
    <property type="protein sequence ID" value="KAL3806269.1"/>
    <property type="molecule type" value="Genomic_DNA"/>
</dbReference>
<evidence type="ECO:0000256" key="2">
    <source>
        <dbReference type="SAM" id="Phobius"/>
    </source>
</evidence>
<feature type="region of interest" description="Disordered" evidence="1">
    <location>
        <begin position="146"/>
        <end position="165"/>
    </location>
</feature>
<evidence type="ECO:0000256" key="1">
    <source>
        <dbReference type="SAM" id="MobiDB-lite"/>
    </source>
</evidence>
<feature type="transmembrane region" description="Helical" evidence="2">
    <location>
        <begin position="115"/>
        <end position="137"/>
    </location>
</feature>
<keyword evidence="2" id="KW-1133">Transmembrane helix</keyword>
<keyword evidence="2" id="KW-0472">Membrane</keyword>
<accession>A0ABD3R161</accession>
<dbReference type="Proteomes" id="UP001530377">
    <property type="component" value="Unassembled WGS sequence"/>
</dbReference>
<sequence length="934" mass="100398">MPFGLGGGGGGGGGGSYRDLERAPLSALDDDDDDDDGLMSLPPYSDNPVTPTTNGNGGVGGNRRSGVTKNGGYRDCCLGCCTADPTSASHNIGGGHAPSSEGGGEGKCARRTFMALVYLFLLSVILLCAASIGYILAQDGSPFVPDEVSSSSEASSEGGGGGIIPPPLANLREICTDWITECGRTKCREECDHAACCTLPSTDVKSCWADQASVCAEYRVACMGMELNVGTYDSASTEGPLGLPSRVELDPPWNLERTCSYDNLQTQVGFNDCFNACLKSRCCYPDVYKCEVTDYEYCDLYEAPCLAVSLSWRGTGHAVSSSDGTDNNTVANTVMLQCNSANINPPVSCIEACKPGACCYVSDTYPPIEQLFREHFGNDSPMSYVDSCSSNVGFCQQYGSCEHLNHLKDAEGWNTPDVTYELDITSVCKAEYIAQFGALECSNVCQPAHCCFSSEYKCDDVQLGHLICGDYKQCGVLYPSQESTEELFELAKTIDEVCSEDSLSLVSGRKMCQKLCKDSLCCFDSGAYGCANDPSKNCLAHAGCETLVSTTSFIYNDEEQQSDSTDADVAKKNDGVEAEVDAFLTALESTCSETSLKTLEGIQQCHNRCQTHLCCFTNDPVLAGNDCSNTHVEACNAYRACERLNPLTYTAATDLDEIANAIEKACALPDDPYLIDQSWVEGCHSLCAARLCCLVDEKIESNCRATVGTKECNAFSACEILINDSGHEVTGALQIEDKFGDLNDVCTIAVVRNSSLHAACEERCQDRSCCFESTPAFSCYDMEKEWCEEFKSCECVDMFFFSDNVQISIGTCSDDDSSQISEPDDLHLNDEKEQLSTASTIDSESATLISDNTGSVLDIDEAVKIDEGLTLDEFKAGIEADCSSESLDTLEGIEQCYNRCAPYLCCFSSDAVGPDFGALVPTQMNVKHTKSASN</sequence>
<keyword evidence="2" id="KW-0812">Transmembrane</keyword>
<feature type="compositionally biased region" description="Acidic residues" evidence="1">
    <location>
        <begin position="28"/>
        <end position="37"/>
    </location>
</feature>
<comment type="caution">
    <text evidence="3">The sequence shown here is derived from an EMBL/GenBank/DDBJ whole genome shotgun (WGS) entry which is preliminary data.</text>
</comment>
<dbReference type="AlphaFoldDB" id="A0ABD3R161"/>
<keyword evidence="4" id="KW-1185">Reference proteome</keyword>
<protein>
    <submittedName>
        <fullName evidence="3">Uncharacterized protein</fullName>
    </submittedName>
</protein>
<name>A0ABD3R161_9STRA</name>